<dbReference type="OrthoDB" id="9795247at2"/>
<sequence length="303" mass="32802">MMKKYAAFDIGGSFIKYGIVKEDSSIINHDKVPTPESLEELITVISDISAKNNDCEGIAISAPGAVSDKGIIYGSSAIPYLHGPNIKELIFDKTSMPVYMENDANCAGYAEVWNGAAKGIQDALAVVIGTGIGGAIIKNGELHKGANLHGGEFGYMLLNSGKTGSNEVWSRTASTEALVRKTAEKKDIPKSTLTGEKVFEWADAGDEDCIETIEEFYHLLALGIYNLQYIYDPEIILVGGGISARKDLIDKIQEKLELIMASVDLAKVKPEIAACQFRQNANLLGAVYGFITHCDTADWSRKE</sequence>
<dbReference type="Proteomes" id="UP000275076">
    <property type="component" value="Unassembled WGS sequence"/>
</dbReference>
<dbReference type="Gene3D" id="3.30.420.40">
    <property type="match status" value="2"/>
</dbReference>
<evidence type="ECO:0000313" key="2">
    <source>
        <dbReference type="EMBL" id="RSL33661.1"/>
    </source>
</evidence>
<dbReference type="EMBL" id="RBVX01000007">
    <property type="protein sequence ID" value="RSL33661.1"/>
    <property type="molecule type" value="Genomic_DNA"/>
</dbReference>
<dbReference type="InterPro" id="IPR043129">
    <property type="entry name" value="ATPase_NBD"/>
</dbReference>
<protein>
    <submittedName>
        <fullName evidence="2">ROK family protein</fullName>
    </submittedName>
</protein>
<dbReference type="InterPro" id="IPR000600">
    <property type="entry name" value="ROK"/>
</dbReference>
<name>A0A428N5H8_9BACI</name>
<comment type="caution">
    <text evidence="2">The sequence shown here is derived from an EMBL/GenBank/DDBJ whole genome shotgun (WGS) entry which is preliminary data.</text>
</comment>
<keyword evidence="3" id="KW-1185">Reference proteome</keyword>
<reference evidence="2 3" key="1">
    <citation type="submission" date="2018-10" db="EMBL/GenBank/DDBJ databases">
        <title>Draft genome sequence of Bacillus salarius IM0101, isolated from a hypersaline soil in Inner Mongolia, China.</title>
        <authorList>
            <person name="Yamprayoonswat W."/>
            <person name="Boonvisut S."/>
            <person name="Jumpathong W."/>
            <person name="Sittihan S."/>
            <person name="Ruangsuj P."/>
            <person name="Wanthongcharoen S."/>
            <person name="Thongpramul N."/>
            <person name="Pimmason S."/>
            <person name="Yu B."/>
            <person name="Yasawong M."/>
        </authorList>
    </citation>
    <scope>NUCLEOTIDE SEQUENCE [LARGE SCALE GENOMIC DNA]</scope>
    <source>
        <strain evidence="2 3">IM0101</strain>
    </source>
</reference>
<organism evidence="2 3">
    <name type="scientific">Salibacterium salarium</name>
    <dbReference type="NCBI Taxonomy" id="284579"/>
    <lineage>
        <taxon>Bacteria</taxon>
        <taxon>Bacillati</taxon>
        <taxon>Bacillota</taxon>
        <taxon>Bacilli</taxon>
        <taxon>Bacillales</taxon>
        <taxon>Bacillaceae</taxon>
    </lineage>
</organism>
<dbReference type="PANTHER" id="PTHR18964">
    <property type="entry name" value="ROK (REPRESSOR, ORF, KINASE) FAMILY"/>
    <property type="match status" value="1"/>
</dbReference>
<evidence type="ECO:0000256" key="1">
    <source>
        <dbReference type="ARBA" id="ARBA00006479"/>
    </source>
</evidence>
<dbReference type="SUPFAM" id="SSF53067">
    <property type="entry name" value="Actin-like ATPase domain"/>
    <property type="match status" value="1"/>
</dbReference>
<dbReference type="CDD" id="cd24152">
    <property type="entry name" value="ASKHA_NBD_ROK-like"/>
    <property type="match status" value="1"/>
</dbReference>
<evidence type="ECO:0000313" key="3">
    <source>
        <dbReference type="Proteomes" id="UP000275076"/>
    </source>
</evidence>
<dbReference type="PANTHER" id="PTHR18964:SF170">
    <property type="entry name" value="SUGAR KINASE"/>
    <property type="match status" value="1"/>
</dbReference>
<gene>
    <name evidence="2" type="ORF">D7Z54_09455</name>
</gene>
<accession>A0A428N5H8</accession>
<dbReference type="AlphaFoldDB" id="A0A428N5H8"/>
<dbReference type="Pfam" id="PF00480">
    <property type="entry name" value="ROK"/>
    <property type="match status" value="1"/>
</dbReference>
<comment type="similarity">
    <text evidence="1">Belongs to the ROK (NagC/XylR) family.</text>
</comment>
<proteinExistence type="inferred from homology"/>